<dbReference type="InterPro" id="IPR011990">
    <property type="entry name" value="TPR-like_helical_dom_sf"/>
</dbReference>
<accession>A0ABW1WHM4</accession>
<organism evidence="3 4">
    <name type="scientific">Sporolactobacillus kofuensis</name>
    <dbReference type="NCBI Taxonomy" id="269672"/>
    <lineage>
        <taxon>Bacteria</taxon>
        <taxon>Bacillati</taxon>
        <taxon>Bacillota</taxon>
        <taxon>Bacilli</taxon>
        <taxon>Bacillales</taxon>
        <taxon>Sporolactobacillaceae</taxon>
        <taxon>Sporolactobacillus</taxon>
    </lineage>
</organism>
<dbReference type="EMBL" id="JBHSTQ010000009">
    <property type="protein sequence ID" value="MFC6386942.1"/>
    <property type="molecule type" value="Genomic_DNA"/>
</dbReference>
<dbReference type="RefSeq" id="WP_253054928.1">
    <property type="nucleotide sequence ID" value="NZ_JAMXWN010000009.1"/>
</dbReference>
<dbReference type="InterPro" id="IPR012337">
    <property type="entry name" value="RNaseH-like_sf"/>
</dbReference>
<protein>
    <submittedName>
        <fullName evidence="3">Ribonuclease H-like domain-containing protein</fullName>
    </submittedName>
</protein>
<dbReference type="InterPro" id="IPR038720">
    <property type="entry name" value="YprB_RNase_H-like_dom"/>
</dbReference>
<dbReference type="InterPro" id="IPR036397">
    <property type="entry name" value="RNaseH_sf"/>
</dbReference>
<feature type="domain" description="YprB ribonuclease H-like" evidence="2">
    <location>
        <begin position="110"/>
        <end position="280"/>
    </location>
</feature>
<gene>
    <name evidence="3" type="ORF">ACFP7A_10040</name>
</gene>
<dbReference type="PANTHER" id="PTHR38462:SF1">
    <property type="entry name" value="YPRB RIBONUCLEASE H-LIKE DOMAIN-CONTAINING PROTEIN"/>
    <property type="match status" value="1"/>
</dbReference>
<evidence type="ECO:0000313" key="3">
    <source>
        <dbReference type="EMBL" id="MFC6386942.1"/>
    </source>
</evidence>
<evidence type="ECO:0000259" key="2">
    <source>
        <dbReference type="Pfam" id="PF13482"/>
    </source>
</evidence>
<dbReference type="SUPFAM" id="SSF53098">
    <property type="entry name" value="Ribonuclease H-like"/>
    <property type="match status" value="1"/>
</dbReference>
<feature type="region of interest" description="Disordered" evidence="1">
    <location>
        <begin position="12"/>
        <end position="37"/>
    </location>
</feature>
<dbReference type="PANTHER" id="PTHR38462">
    <property type="entry name" value="EXONUCLEASE-LIKE PROTEIN"/>
    <property type="match status" value="1"/>
</dbReference>
<dbReference type="Proteomes" id="UP001596267">
    <property type="component" value="Unassembled WGS sequence"/>
</dbReference>
<dbReference type="Gene3D" id="3.30.420.10">
    <property type="entry name" value="Ribonuclease H-like superfamily/Ribonuclease H"/>
    <property type="match status" value="1"/>
</dbReference>
<dbReference type="SUPFAM" id="SSF48452">
    <property type="entry name" value="TPR-like"/>
    <property type="match status" value="1"/>
</dbReference>
<keyword evidence="4" id="KW-1185">Reference proteome</keyword>
<comment type="caution">
    <text evidence="3">The sequence shown here is derived from an EMBL/GenBank/DDBJ whole genome shotgun (WGS) entry which is preliminary data.</text>
</comment>
<name>A0ABW1WHM4_9BACL</name>
<evidence type="ECO:0000313" key="4">
    <source>
        <dbReference type="Proteomes" id="UP001596267"/>
    </source>
</evidence>
<proteinExistence type="predicted"/>
<evidence type="ECO:0000256" key="1">
    <source>
        <dbReference type="SAM" id="MobiDB-lite"/>
    </source>
</evidence>
<reference evidence="4" key="1">
    <citation type="journal article" date="2019" name="Int. J. Syst. Evol. Microbiol.">
        <title>The Global Catalogue of Microorganisms (GCM) 10K type strain sequencing project: providing services to taxonomists for standard genome sequencing and annotation.</title>
        <authorList>
            <consortium name="The Broad Institute Genomics Platform"/>
            <consortium name="The Broad Institute Genome Sequencing Center for Infectious Disease"/>
            <person name="Wu L."/>
            <person name="Ma J."/>
        </authorList>
    </citation>
    <scope>NUCLEOTIDE SEQUENCE [LARGE SCALE GENOMIC DNA]</scope>
    <source>
        <strain evidence="4">CCUG 42001</strain>
    </source>
</reference>
<sequence length="428" mass="49291">MSLSKKLQMYKKQLHEQNRLSHPKKVQAENPHSSLESEQISEISQAAKDLGATIKRFEDQMVLVHSERLSLDTKIGPYALRDLEPLLECWQSGYTQHPLSGYGLHADDLLFFDTETTGLGSGAGQMIFLIGLARWSSEGLMLNQYFLPGPGHEAAFYNAFLNDCHSLKNLVTFNGKAFDWPRVKTRHQFVRDQVPKLPSFGHFDLLHASRRLWKNRLDRVGLQTVESAILSMGRKQDVPGKMAPFLYFQFLKHPDAQLVKGIIEHNREDVLSLISLYIHLSNKILGRIDSDSEESYEIARWDKQIGNTEHAKEIWKSLANGDSSFGLQAKRQLAILYKREGAYRTSLDLFESIIHDHGNEDRSLYIEAAKLLEHQFKNYDQAIVYTKQALRLLDSIKTEDEQERIFEIKSSYLKRLNRLDQKRLGKYS</sequence>
<dbReference type="Pfam" id="PF13482">
    <property type="entry name" value="RNase_H_2"/>
    <property type="match status" value="1"/>
</dbReference>